<dbReference type="Gene3D" id="3.40.50.880">
    <property type="match status" value="1"/>
</dbReference>
<dbReference type="RefSeq" id="WP_206254532.1">
    <property type="nucleotide sequence ID" value="NZ_CP071060.1"/>
</dbReference>
<evidence type="ECO:0000256" key="2">
    <source>
        <dbReference type="ARBA" id="ARBA00022670"/>
    </source>
</evidence>
<dbReference type="Pfam" id="PF03575">
    <property type="entry name" value="Peptidase_S51"/>
    <property type="match status" value="1"/>
</dbReference>
<evidence type="ECO:0000256" key="4">
    <source>
        <dbReference type="ARBA" id="ARBA00022825"/>
    </source>
</evidence>
<protein>
    <submittedName>
        <fullName evidence="5">Cyanophycinase</fullName>
    </submittedName>
</protein>
<dbReference type="EMBL" id="CP071060">
    <property type="protein sequence ID" value="QSI76952.1"/>
    <property type="molecule type" value="Genomic_DNA"/>
</dbReference>
<evidence type="ECO:0000313" key="6">
    <source>
        <dbReference type="Proteomes" id="UP000663570"/>
    </source>
</evidence>
<comment type="similarity">
    <text evidence="1">Belongs to the peptidase S51 family.</text>
</comment>
<dbReference type="Proteomes" id="UP000663570">
    <property type="component" value="Chromosome"/>
</dbReference>
<accession>A0ABX7MBS4</accession>
<dbReference type="SUPFAM" id="SSF52317">
    <property type="entry name" value="Class I glutamine amidotransferase-like"/>
    <property type="match status" value="1"/>
</dbReference>
<organism evidence="5 6">
    <name type="scientific">Niveibacterium microcysteis</name>
    <dbReference type="NCBI Taxonomy" id="2811415"/>
    <lineage>
        <taxon>Bacteria</taxon>
        <taxon>Pseudomonadati</taxon>
        <taxon>Pseudomonadota</taxon>
        <taxon>Betaproteobacteria</taxon>
        <taxon>Rhodocyclales</taxon>
        <taxon>Rhodocyclaceae</taxon>
        <taxon>Niveibacterium</taxon>
    </lineage>
</organism>
<keyword evidence="4" id="KW-0720">Serine protease</keyword>
<dbReference type="InterPro" id="IPR029062">
    <property type="entry name" value="Class_I_gatase-like"/>
</dbReference>
<keyword evidence="6" id="KW-1185">Reference proteome</keyword>
<gene>
    <name evidence="5" type="ORF">JY500_21310</name>
</gene>
<proteinExistence type="inferred from homology"/>
<reference evidence="5 6" key="1">
    <citation type="submission" date="2021-02" db="EMBL/GenBank/DDBJ databases">
        <title>Niveibacterium changnyeongensis HC41.</title>
        <authorList>
            <person name="Kang M."/>
        </authorList>
    </citation>
    <scope>NUCLEOTIDE SEQUENCE [LARGE SCALE GENOMIC DNA]</scope>
    <source>
        <strain evidence="5 6">HC41</strain>
    </source>
</reference>
<dbReference type="PANTHER" id="PTHR36175:SF1">
    <property type="entry name" value="CYANOPHYCINASE"/>
    <property type="match status" value="1"/>
</dbReference>
<keyword evidence="3" id="KW-0378">Hydrolase</keyword>
<name>A0ABX7MBS4_9RHOO</name>
<evidence type="ECO:0000313" key="5">
    <source>
        <dbReference type="EMBL" id="QSI76952.1"/>
    </source>
</evidence>
<evidence type="ECO:0000256" key="1">
    <source>
        <dbReference type="ARBA" id="ARBA00006534"/>
    </source>
</evidence>
<dbReference type="CDD" id="cd03145">
    <property type="entry name" value="GAT1_cyanophycinase"/>
    <property type="match status" value="1"/>
</dbReference>
<dbReference type="InterPro" id="IPR005320">
    <property type="entry name" value="Peptidase_S51"/>
</dbReference>
<evidence type="ECO:0000256" key="3">
    <source>
        <dbReference type="ARBA" id="ARBA00022801"/>
    </source>
</evidence>
<dbReference type="PANTHER" id="PTHR36175">
    <property type="entry name" value="CYANOPHYCINASE"/>
    <property type="match status" value="1"/>
</dbReference>
<keyword evidence="2" id="KW-0645">Protease</keyword>
<sequence>MGTSTAYPGHNRATTARRFAHTLLRLIAGCSLIAACNIALAAKAPYTYSVLGNAAAPASVSAPVQPSFVLMGGGPDVDEAFRWMIQRAGITPGHGGRFVVIRATGTDAYNPYIYYSDAASGTSSTFADGWVGGAALGLTSVETLVIPSVAAANDAFVNNVVGKAHAVWIAGGDQSDYIKYWKGTALDTTLRGLMARNVPLGGTSAGLAVLGWADFAALNGSVTTKQALDNPYNRYMTLDPSPLGGAGFIMPPALNNTILDSHLDSRDRLGRLLGFVARMIKPNTAGGGCSGGVLASGTGSNGARGIGVDVETALLVQGNASAPSLSARRVTNVSTTTESAVYFVRPRADPSVCAVKIPLTMANIEVQKLGDSDTVFDLSSWFTTDWSQLTPHYIDVTNGALPALTWAYPL</sequence>